<sequence length="76" mass="8515">MSYIGQVIGRPSAMYCKGDWMISSPSAMYCKGDWMISSPSAIYCKVSKMIESVFQKEENLSPLNFPSLFSLTDDSK</sequence>
<proteinExistence type="predicted"/>
<keyword evidence="2" id="KW-1185">Reference proteome</keyword>
<accession>A0AAV4V4Y2</accession>
<organism evidence="1 2">
    <name type="scientific">Caerostris extrusa</name>
    <name type="common">Bark spider</name>
    <name type="synonym">Caerostris bankana</name>
    <dbReference type="NCBI Taxonomy" id="172846"/>
    <lineage>
        <taxon>Eukaryota</taxon>
        <taxon>Metazoa</taxon>
        <taxon>Ecdysozoa</taxon>
        <taxon>Arthropoda</taxon>
        <taxon>Chelicerata</taxon>
        <taxon>Arachnida</taxon>
        <taxon>Araneae</taxon>
        <taxon>Araneomorphae</taxon>
        <taxon>Entelegynae</taxon>
        <taxon>Araneoidea</taxon>
        <taxon>Araneidae</taxon>
        <taxon>Caerostris</taxon>
    </lineage>
</organism>
<dbReference type="AlphaFoldDB" id="A0AAV4V4Y2"/>
<evidence type="ECO:0000313" key="2">
    <source>
        <dbReference type="Proteomes" id="UP001054945"/>
    </source>
</evidence>
<evidence type="ECO:0000313" key="1">
    <source>
        <dbReference type="EMBL" id="GIY65068.1"/>
    </source>
</evidence>
<gene>
    <name evidence="1" type="ORF">CEXT_61251</name>
</gene>
<comment type="caution">
    <text evidence="1">The sequence shown here is derived from an EMBL/GenBank/DDBJ whole genome shotgun (WGS) entry which is preliminary data.</text>
</comment>
<protein>
    <submittedName>
        <fullName evidence="1">Uncharacterized protein</fullName>
    </submittedName>
</protein>
<reference evidence="1 2" key="1">
    <citation type="submission" date="2021-06" db="EMBL/GenBank/DDBJ databases">
        <title>Caerostris extrusa draft genome.</title>
        <authorList>
            <person name="Kono N."/>
            <person name="Arakawa K."/>
        </authorList>
    </citation>
    <scope>NUCLEOTIDE SEQUENCE [LARGE SCALE GENOMIC DNA]</scope>
</reference>
<dbReference type="Proteomes" id="UP001054945">
    <property type="component" value="Unassembled WGS sequence"/>
</dbReference>
<dbReference type="EMBL" id="BPLR01013956">
    <property type="protein sequence ID" value="GIY65068.1"/>
    <property type="molecule type" value="Genomic_DNA"/>
</dbReference>
<name>A0AAV4V4Y2_CAEEX</name>